<dbReference type="OrthoDB" id="9788221at2"/>
<evidence type="ECO:0000313" key="3">
    <source>
        <dbReference type="EMBL" id="SDI30159.1"/>
    </source>
</evidence>
<evidence type="ECO:0000256" key="2">
    <source>
        <dbReference type="PIRSR" id="PIRSR016184-1"/>
    </source>
</evidence>
<proteinExistence type="inferred from homology"/>
<dbReference type="Gene3D" id="3.10.310.10">
    <property type="entry name" value="Diaminopimelate Epimerase, Chain A, domain 1"/>
    <property type="match status" value="2"/>
</dbReference>
<keyword evidence="3" id="KW-0413">Isomerase</keyword>
<protein>
    <submittedName>
        <fullName evidence="3">Trans-2,3-dihydro-3-hydroxyanthranilate isomerase</fullName>
    </submittedName>
</protein>
<name>A0A1G8JFV2_9BURK</name>
<organism evidence="3 4">
    <name type="scientific">Paraburkholderia phenazinium</name>
    <dbReference type="NCBI Taxonomy" id="60549"/>
    <lineage>
        <taxon>Bacteria</taxon>
        <taxon>Pseudomonadati</taxon>
        <taxon>Pseudomonadota</taxon>
        <taxon>Betaproteobacteria</taxon>
        <taxon>Burkholderiales</taxon>
        <taxon>Burkholderiaceae</taxon>
        <taxon>Paraburkholderia</taxon>
    </lineage>
</organism>
<dbReference type="Proteomes" id="UP000199706">
    <property type="component" value="Unassembled WGS sequence"/>
</dbReference>
<dbReference type="EMBL" id="FNCJ01000020">
    <property type="protein sequence ID" value="SDI30159.1"/>
    <property type="molecule type" value="Genomic_DNA"/>
</dbReference>
<accession>A0A1G8JFV2</accession>
<gene>
    <name evidence="3" type="ORF">SAMN05216466_12090</name>
</gene>
<dbReference type="SUPFAM" id="SSF54506">
    <property type="entry name" value="Diaminopimelate epimerase-like"/>
    <property type="match status" value="1"/>
</dbReference>
<dbReference type="AlphaFoldDB" id="A0A1G8JFV2"/>
<evidence type="ECO:0000256" key="1">
    <source>
        <dbReference type="ARBA" id="ARBA00008270"/>
    </source>
</evidence>
<sequence>MTSYAYVVADAFTDTPLCGNPVAVFTDADGLSAQDMQRIARELNLSETTFVFPPKGDGDYHVRIFTPVNELPFAGHPTLGTAVVLGGTHPKSELVMETGMGLVPFQLQRDAQGLVTLVTMEQPIPTWSHYELEHVLLEGLGLRASTLPVEVYRNGPRHVFVGLPSIADLSAVKPDLRVLAQLPDVATNCFAGSGSEWRMRMFSPAYGVAEDAATGSAAGPLALHLIRHGLVEFEQPVVIEQGVEMGRRSVMHATVSGTFSNLGPIRVSGTATIVAQGNLIRW</sequence>
<dbReference type="GO" id="GO:0016853">
    <property type="term" value="F:isomerase activity"/>
    <property type="evidence" value="ECO:0007669"/>
    <property type="project" value="UniProtKB-KW"/>
</dbReference>
<dbReference type="NCBIfam" id="TIGR00654">
    <property type="entry name" value="PhzF_family"/>
    <property type="match status" value="1"/>
</dbReference>
<dbReference type="GO" id="GO:0005737">
    <property type="term" value="C:cytoplasm"/>
    <property type="evidence" value="ECO:0007669"/>
    <property type="project" value="TreeGrafter"/>
</dbReference>
<dbReference type="Pfam" id="PF02567">
    <property type="entry name" value="PhzC-PhzF"/>
    <property type="match status" value="1"/>
</dbReference>
<dbReference type="PANTHER" id="PTHR13774:SF32">
    <property type="entry name" value="ANTISENSE-ENHANCING SEQUENCE 1"/>
    <property type="match status" value="1"/>
</dbReference>
<feature type="active site" evidence="2">
    <location>
        <position position="47"/>
    </location>
</feature>
<reference evidence="3 4" key="1">
    <citation type="submission" date="2016-10" db="EMBL/GenBank/DDBJ databases">
        <authorList>
            <person name="de Groot N.N."/>
        </authorList>
    </citation>
    <scope>NUCLEOTIDE SEQUENCE [LARGE SCALE GENOMIC DNA]</scope>
    <source>
        <strain evidence="3 4">LMG 2247</strain>
    </source>
</reference>
<dbReference type="RefSeq" id="WP_090692009.1">
    <property type="nucleotide sequence ID" value="NZ_CADERL010000011.1"/>
</dbReference>
<dbReference type="PANTHER" id="PTHR13774">
    <property type="entry name" value="PHENAZINE BIOSYNTHESIS PROTEIN"/>
    <property type="match status" value="1"/>
</dbReference>
<dbReference type="InterPro" id="IPR003719">
    <property type="entry name" value="Phenazine_PhzF-like"/>
</dbReference>
<dbReference type="PIRSF" id="PIRSF016184">
    <property type="entry name" value="PhzC_PhzF"/>
    <property type="match status" value="1"/>
</dbReference>
<comment type="similarity">
    <text evidence="1">Belongs to the PhzF family.</text>
</comment>
<evidence type="ECO:0000313" key="4">
    <source>
        <dbReference type="Proteomes" id="UP000199706"/>
    </source>
</evidence>